<dbReference type="RefSeq" id="XP_013229528.1">
    <property type="nucleotide sequence ID" value="XM_013374074.1"/>
</dbReference>
<dbReference type="Proteomes" id="UP000030747">
    <property type="component" value="Unassembled WGS sequence"/>
</dbReference>
<gene>
    <name evidence="1" type="ORF">ETH_00007955</name>
</gene>
<reference evidence="1" key="2">
    <citation type="submission" date="2013-10" db="EMBL/GenBank/DDBJ databases">
        <authorList>
            <person name="Aslett M."/>
        </authorList>
    </citation>
    <scope>NUCLEOTIDE SEQUENCE [LARGE SCALE GENOMIC DNA]</scope>
    <source>
        <strain evidence="1">Houghton</strain>
    </source>
</reference>
<name>U6KKX9_EIMTE</name>
<dbReference type="AlphaFoldDB" id="U6KKX9"/>
<dbReference type="OMA" id="RICLFAD"/>
<evidence type="ECO:0000313" key="1">
    <source>
        <dbReference type="EMBL" id="CDJ38772.1"/>
    </source>
</evidence>
<keyword evidence="2" id="KW-1185">Reference proteome</keyword>
<proteinExistence type="predicted"/>
<dbReference type="OrthoDB" id="347965at2759"/>
<accession>U6KKX9</accession>
<reference evidence="1" key="1">
    <citation type="submission" date="2013-10" db="EMBL/GenBank/DDBJ databases">
        <title>Genomic analysis of the causative agents of coccidiosis in chickens.</title>
        <authorList>
            <person name="Reid A.J."/>
            <person name="Blake D."/>
            <person name="Billington K."/>
            <person name="Browne H."/>
            <person name="Dunn M."/>
            <person name="Hung S."/>
            <person name="Kawahara F."/>
            <person name="Miranda-Saavedra D."/>
            <person name="Mourier T."/>
            <person name="Nagra H."/>
            <person name="Otto T.D."/>
            <person name="Rawlings N."/>
            <person name="Sanchez A."/>
            <person name="Sanders M."/>
            <person name="Subramaniam C."/>
            <person name="Tay Y."/>
            <person name="Dear P."/>
            <person name="Doerig C."/>
            <person name="Gruber A."/>
            <person name="Parkinson J."/>
            <person name="Shirley M."/>
            <person name="Wan K.L."/>
            <person name="Berriman M."/>
            <person name="Tomley F."/>
            <person name="Pain A."/>
        </authorList>
    </citation>
    <scope>NUCLEOTIDE SEQUENCE [LARGE SCALE GENOMIC DNA]</scope>
    <source>
        <strain evidence="1">Houghton</strain>
    </source>
</reference>
<dbReference type="GeneID" id="25250793"/>
<protein>
    <submittedName>
        <fullName evidence="1">Uncharacterized protein</fullName>
    </submittedName>
</protein>
<dbReference type="EMBL" id="HG674029">
    <property type="protein sequence ID" value="CDJ38772.1"/>
    <property type="molecule type" value="Genomic_DNA"/>
</dbReference>
<evidence type="ECO:0000313" key="2">
    <source>
        <dbReference type="Proteomes" id="UP000030747"/>
    </source>
</evidence>
<organism evidence="1 2">
    <name type="scientific">Eimeria tenella</name>
    <name type="common">Coccidian parasite</name>
    <dbReference type="NCBI Taxonomy" id="5802"/>
    <lineage>
        <taxon>Eukaryota</taxon>
        <taxon>Sar</taxon>
        <taxon>Alveolata</taxon>
        <taxon>Apicomplexa</taxon>
        <taxon>Conoidasida</taxon>
        <taxon>Coccidia</taxon>
        <taxon>Eucoccidiorida</taxon>
        <taxon>Eimeriorina</taxon>
        <taxon>Eimeriidae</taxon>
        <taxon>Eimeria</taxon>
    </lineage>
</organism>
<dbReference type="VEuPathDB" id="ToxoDB:ETH_00007955"/>
<dbReference type="VEuPathDB" id="ToxoDB:ETH2_1456200"/>
<sequence length="541" mass="59499">MKKKATEDGSMAVPEFFSRCFSVNRKAKMVLELLGFRSAAALPGHLHAAVLQLLLMGPVALSSIGPTTQCALPRTEARLIPLSSDGCVVQCLFADWLTKISKWLKVPRSRYVMLLAVMPESGPEQQLALNASNSRGTKPAAVATLDAAKVLYAPTLLPGAERLGVHRRPTQLLLVTFKASQKPLLKCDGEVADRHSLGWAEPSEVFRIDNSHKALCRLVLCGRDSQRALVVEGLGGRLLVLGELPNHVESLPATDEGRACGIPRLERLADLINANAPFCPSPRPPRWRRLLQLFAATATAVDLGTPTAVSAFGFSDMKHHARVNHERVQKAPDDINSFKTSYTHWNQTYAPAALGEQQRVPLLALLLRLSISACLTVCRTLTFVMRLPYARTVSPQEPCTGEDCDATRGALDEGHNSYTWSPSSRIEFEYRSCVCLRRAHSSRLGNGGYLSPSAVCAARPTRTLRQLIDDQQRAVAALAIRERCQKAAMLQQEHRLLDQQASRALMDEHGQLFPQWDISLHGLSWIALVLHCARTFRPVVG</sequence>